<protein>
    <submittedName>
        <fullName evidence="3">Glycosyl transferase family 2</fullName>
    </submittedName>
</protein>
<dbReference type="SUPFAM" id="SSF53448">
    <property type="entry name" value="Nucleotide-diphospho-sugar transferases"/>
    <property type="match status" value="1"/>
</dbReference>
<dbReference type="InterPro" id="IPR050256">
    <property type="entry name" value="Glycosyltransferase_2"/>
</dbReference>
<accession>D6Y5I0</accession>
<sequence length="285" mass="30839">MSARTPHRTPHRSVLSVSVNGSGNAVERFTPLGPLIAISPTVSVVVPAKNEAKNLPHVFSTIPSWVHEIVLVDGHSTDGTPEVAKRLRPDVRVVHQRGKGKGDALAEGLAACTGDIIVMIDADGSTDGHEIIRFVSALVSGADFVKGSRYLAGGGSADLTLSRRLGNSVLRWIVNRLFGTRYTDLCYGYNAVWARHVPLLRLDCDGFEVETVMNIRAALAGLRVHEVPSFEQPRIHGESNLRAVRDGFRVLRTIMREWRGRRRFTASVPAVATVGAVAADDRGAA</sequence>
<feature type="domain" description="Glycosyltransferase 2-like" evidence="2">
    <location>
        <begin position="43"/>
        <end position="170"/>
    </location>
</feature>
<dbReference type="Proteomes" id="UP000006640">
    <property type="component" value="Chromosome"/>
</dbReference>
<dbReference type="KEGG" id="tbi:Tbis_2674"/>
<gene>
    <name evidence="3" type="ordered locus">Tbis_2674</name>
</gene>
<dbReference type="STRING" id="469371.Tbis_2674"/>
<dbReference type="InterPro" id="IPR001173">
    <property type="entry name" value="Glyco_trans_2-like"/>
</dbReference>
<proteinExistence type="inferred from homology"/>
<evidence type="ECO:0000256" key="1">
    <source>
        <dbReference type="ARBA" id="ARBA00006739"/>
    </source>
</evidence>
<dbReference type="OrthoDB" id="3177103at2"/>
<dbReference type="InterPro" id="IPR029044">
    <property type="entry name" value="Nucleotide-diphossugar_trans"/>
</dbReference>
<organism evidence="3 4">
    <name type="scientific">Thermobispora bispora (strain ATCC 19993 / DSM 43833 / CBS 139.67 / JCM 10125 / KCTC 9307 / NBRC 14880 / R51)</name>
    <dbReference type="NCBI Taxonomy" id="469371"/>
    <lineage>
        <taxon>Bacteria</taxon>
        <taxon>Bacillati</taxon>
        <taxon>Actinomycetota</taxon>
        <taxon>Actinomycetes</taxon>
        <taxon>Streptosporangiales</taxon>
        <taxon>Streptosporangiaceae</taxon>
        <taxon>Thermobispora</taxon>
    </lineage>
</organism>
<dbReference type="Pfam" id="PF00535">
    <property type="entry name" value="Glycos_transf_2"/>
    <property type="match status" value="1"/>
</dbReference>
<dbReference type="HOGENOM" id="CLU_033536_4_1_11"/>
<dbReference type="eggNOG" id="COG1215">
    <property type="taxonomic scope" value="Bacteria"/>
</dbReference>
<evidence type="ECO:0000313" key="4">
    <source>
        <dbReference type="Proteomes" id="UP000006640"/>
    </source>
</evidence>
<dbReference type="PANTHER" id="PTHR48090">
    <property type="entry name" value="UNDECAPRENYL-PHOSPHATE 4-DEOXY-4-FORMAMIDO-L-ARABINOSE TRANSFERASE-RELATED"/>
    <property type="match status" value="1"/>
</dbReference>
<comment type="similarity">
    <text evidence="1">Belongs to the glycosyltransferase 2 family.</text>
</comment>
<keyword evidence="3" id="KW-0808">Transferase</keyword>
<dbReference type="GO" id="GO:0016740">
    <property type="term" value="F:transferase activity"/>
    <property type="evidence" value="ECO:0007669"/>
    <property type="project" value="UniProtKB-KW"/>
</dbReference>
<dbReference type="CDD" id="cd04179">
    <property type="entry name" value="DPM_DPG-synthase_like"/>
    <property type="match status" value="1"/>
</dbReference>
<evidence type="ECO:0000259" key="2">
    <source>
        <dbReference type="Pfam" id="PF00535"/>
    </source>
</evidence>
<dbReference type="AlphaFoldDB" id="D6Y5I0"/>
<dbReference type="CAZy" id="GT2">
    <property type="family name" value="Glycosyltransferase Family 2"/>
</dbReference>
<keyword evidence="4" id="KW-1185">Reference proteome</keyword>
<evidence type="ECO:0000313" key="3">
    <source>
        <dbReference type="EMBL" id="ADG89375.1"/>
    </source>
</evidence>
<dbReference type="Gene3D" id="3.90.550.10">
    <property type="entry name" value="Spore Coat Polysaccharide Biosynthesis Protein SpsA, Chain A"/>
    <property type="match status" value="1"/>
</dbReference>
<dbReference type="EMBL" id="CP001874">
    <property type="protein sequence ID" value="ADG89375.1"/>
    <property type="molecule type" value="Genomic_DNA"/>
</dbReference>
<reference evidence="3 4" key="1">
    <citation type="submission" date="2010-01" db="EMBL/GenBank/DDBJ databases">
        <title>The complete genome of Thermobispora bispora DSM 43833.</title>
        <authorList>
            <consortium name="US DOE Joint Genome Institute (JGI-PGF)"/>
            <person name="Lucas S."/>
            <person name="Copeland A."/>
            <person name="Lapidus A."/>
            <person name="Glavina del Rio T."/>
            <person name="Dalin E."/>
            <person name="Tice H."/>
            <person name="Bruce D."/>
            <person name="Goodwin L."/>
            <person name="Pitluck S."/>
            <person name="Kyrpides N."/>
            <person name="Mavromatis K."/>
            <person name="Ivanova N."/>
            <person name="Mikhailova N."/>
            <person name="Chertkov O."/>
            <person name="Brettin T."/>
            <person name="Detter J.C."/>
            <person name="Han C."/>
            <person name="Larimer F."/>
            <person name="Land M."/>
            <person name="Hauser L."/>
            <person name="Markowitz V."/>
            <person name="Cheng J.-F."/>
            <person name="Hugenholtz P."/>
            <person name="Woyke T."/>
            <person name="Wu D."/>
            <person name="Jando M."/>
            <person name="Schneider S."/>
            <person name="Klenk H.-P."/>
            <person name="Eisen J.A."/>
        </authorList>
    </citation>
    <scope>NUCLEOTIDE SEQUENCE [LARGE SCALE GENOMIC DNA]</scope>
    <source>
        <strain evidence="4">ATCC 19993 / DSM 43833 / CBS 139.67 / JCM 10125 / KCTC 9307 / NBRC 14880 / R51</strain>
    </source>
</reference>
<name>D6Y5I0_THEBD</name>
<dbReference type="PANTHER" id="PTHR48090:SF7">
    <property type="entry name" value="RFBJ PROTEIN"/>
    <property type="match status" value="1"/>
</dbReference>